<dbReference type="FunFam" id="3.40.50.1820:FF:000574">
    <property type="entry name" value="Carboxypeptidase"/>
    <property type="match status" value="3"/>
</dbReference>
<dbReference type="InterPro" id="IPR029058">
    <property type="entry name" value="AB_hydrolase_fold"/>
</dbReference>
<dbReference type="InterPro" id="IPR001563">
    <property type="entry name" value="Peptidase_S10"/>
</dbReference>
<dbReference type="Pfam" id="PF07914">
    <property type="entry name" value="DUF1679"/>
    <property type="match status" value="1"/>
</dbReference>
<dbReference type="PANTHER" id="PTHR11802">
    <property type="entry name" value="SERINE PROTEASE FAMILY S10 SERINE CARBOXYPEPTIDASE"/>
    <property type="match status" value="1"/>
</dbReference>
<dbReference type="PANTHER" id="PTHR11802:SF418">
    <property type="entry name" value="SERINE CARBOXYPEPTIDASE CTSA-1.1"/>
    <property type="match status" value="1"/>
</dbReference>
<feature type="compositionally biased region" description="Low complexity" evidence="3">
    <location>
        <begin position="4591"/>
        <end position="4600"/>
    </location>
</feature>
<feature type="region of interest" description="Disordered" evidence="3">
    <location>
        <begin position="3495"/>
        <end position="3520"/>
    </location>
</feature>
<dbReference type="PROSITE" id="PS00560">
    <property type="entry name" value="CARBOXYPEPT_SER_HIS"/>
    <property type="match status" value="3"/>
</dbReference>
<accession>A0A2A6CQ37</accession>
<feature type="region of interest" description="Disordered" evidence="3">
    <location>
        <begin position="4578"/>
        <end position="4631"/>
    </location>
</feature>
<dbReference type="FunFam" id="3.40.50.1820:FF:000539">
    <property type="entry name" value="Carboxypeptidase"/>
    <property type="match status" value="5"/>
</dbReference>
<organism evidence="5 6">
    <name type="scientific">Pristionchus pacificus</name>
    <name type="common">Parasitic nematode worm</name>
    <dbReference type="NCBI Taxonomy" id="54126"/>
    <lineage>
        <taxon>Eukaryota</taxon>
        <taxon>Metazoa</taxon>
        <taxon>Ecdysozoa</taxon>
        <taxon>Nematoda</taxon>
        <taxon>Chromadorea</taxon>
        <taxon>Rhabditida</taxon>
        <taxon>Rhabditina</taxon>
        <taxon>Diplogasteromorpha</taxon>
        <taxon>Diplogasteroidea</taxon>
        <taxon>Neodiplogasteridae</taxon>
        <taxon>Pristionchus</taxon>
    </lineage>
</organism>
<feature type="region of interest" description="Disordered" evidence="3">
    <location>
        <begin position="2440"/>
        <end position="2485"/>
    </location>
</feature>
<dbReference type="InterPro" id="IPR015897">
    <property type="entry name" value="CHK_kinase-like"/>
</dbReference>
<dbReference type="EC" id="3.4.16.-" evidence="2"/>
<keyword evidence="2" id="KW-0378">Hydrolase</keyword>
<feature type="region of interest" description="Disordered" evidence="3">
    <location>
        <begin position="6727"/>
        <end position="6802"/>
    </location>
</feature>
<keyword evidence="4" id="KW-1133">Transmembrane helix</keyword>
<evidence type="ECO:0000256" key="1">
    <source>
        <dbReference type="ARBA" id="ARBA00009431"/>
    </source>
</evidence>
<dbReference type="PRINTS" id="PR00724">
    <property type="entry name" value="CRBOXYPTASEC"/>
</dbReference>
<dbReference type="Pfam" id="PF00450">
    <property type="entry name" value="Peptidase_S10"/>
    <property type="match status" value="13"/>
</dbReference>
<reference evidence="5" key="2">
    <citation type="submission" date="2022-06" db="UniProtKB">
        <authorList>
            <consortium name="EnsemblMetazoa"/>
        </authorList>
    </citation>
    <scope>IDENTIFICATION</scope>
    <source>
        <strain evidence="5">PS312</strain>
    </source>
</reference>
<dbReference type="EnsemblMetazoa" id="PPA09030.1">
    <property type="protein sequence ID" value="PPA09030.1"/>
    <property type="gene ID" value="WBGene00098584"/>
</dbReference>
<dbReference type="GO" id="GO:0006508">
    <property type="term" value="P:proteolysis"/>
    <property type="evidence" value="ECO:0007669"/>
    <property type="project" value="UniProtKB-KW"/>
</dbReference>
<dbReference type="SUPFAM" id="SSF56112">
    <property type="entry name" value="Protein kinase-like (PK-like)"/>
    <property type="match status" value="1"/>
</dbReference>
<name>A0A2A6CQ37_PRIPA</name>
<dbReference type="SUPFAM" id="SSF53474">
    <property type="entry name" value="alpha/beta-Hydrolases"/>
    <property type="match status" value="12"/>
</dbReference>
<comment type="similarity">
    <text evidence="1 2">Belongs to the peptidase S10 family.</text>
</comment>
<feature type="compositionally biased region" description="Low complexity" evidence="3">
    <location>
        <begin position="4608"/>
        <end position="4631"/>
    </location>
</feature>
<feature type="compositionally biased region" description="Low complexity" evidence="3">
    <location>
        <begin position="6782"/>
        <end position="6802"/>
    </location>
</feature>
<dbReference type="InterPro" id="IPR011009">
    <property type="entry name" value="Kinase-like_dom_sf"/>
</dbReference>
<evidence type="ECO:0000256" key="2">
    <source>
        <dbReference type="RuleBase" id="RU361156"/>
    </source>
</evidence>
<evidence type="ECO:0000313" key="5">
    <source>
        <dbReference type="EnsemblMetazoa" id="PPA09030.1"/>
    </source>
</evidence>
<keyword evidence="2" id="KW-0121">Carboxypeptidase</keyword>
<dbReference type="InterPro" id="IPR012877">
    <property type="entry name" value="Dhs-27"/>
</dbReference>
<feature type="transmembrane region" description="Helical" evidence="4">
    <location>
        <begin position="6805"/>
        <end position="6824"/>
    </location>
</feature>
<dbReference type="GO" id="GO:0004185">
    <property type="term" value="F:serine-type carboxypeptidase activity"/>
    <property type="evidence" value="ECO:0000318"/>
    <property type="project" value="GO_Central"/>
</dbReference>
<dbReference type="InterPro" id="IPR018202">
    <property type="entry name" value="Ser_caboxypep_ser_AS"/>
</dbReference>
<feature type="compositionally biased region" description="Low complexity" evidence="3">
    <location>
        <begin position="6758"/>
        <end position="6774"/>
    </location>
</feature>
<keyword evidence="4" id="KW-0472">Membrane</keyword>
<protein>
    <recommendedName>
        <fullName evidence="2">Carboxypeptidase</fullName>
        <ecNumber evidence="2">3.4.16.-</ecNumber>
    </recommendedName>
</protein>
<dbReference type="SMART" id="SM00587">
    <property type="entry name" value="CHK"/>
    <property type="match status" value="1"/>
</dbReference>
<sequence>MLESLKSEIVRLLRVAGEASPFTFVRLGEGRGFSSLLWSVSIGNRSYVVKVTDTVSRVDEIAMMISLHDDQKADFALLFGEQHNRELQVYEWFKNRGVPDIPKFFAGTPCKDGIPGVIIMENFASSEGTLREDEGLSPSTVRSIVDTICSYQAAFHFRSGDPANLIPKDLFFSMASPTYKKCVEKVAEKGWMKEHWKSEMLAWCEVPELKRIQNERAEGDPPVTLAHCDLWANNLILGRRGEQVYLLAIVDWQCATVGNALLDVSSVVGINMNPAERREHENKIIKEYIEMISEKCDYTNVKSTFAIDYEQVRTMRVAALLPLLVALGLCADPTKDQVTSLPGVTFEVNFKHYSGYLDGGAGNCLHYWFFESQANPTTDPLIVWLNGQPFTQSVTGPLKENGPFHPTKDGQHLQENVFSWNKIANVLFIDSPVCTGFSYRDQGSSGTRNNKLATDDLVAALKDFTAAYTQFQNRDLYVAGEWYGGMFVPKLVNALLQAGNSVQLKLRGFAIGNGLMKFSDSFNANIDLLYYRGQIGKQAYDSLLDCCTASNQPANLLYCDFSFFVDISDSGVITAKNFPNPKDTFLQECANKVNKFGNDMVFKSTNSPFNPYQDCYAKTTAVAKTNPAQVTSNSKSFQNNEGPFLDQGANQFADSTDAMGGFQCYVDDAMDKYLNLPDVKKALHVDQFTACGAGNDFVESEWDVTADFKAIIDSGADIRGLIFNGDMDLTSSFLADQWFMEEIASANQLKVVADRAEWIYKRDKNAPAVGGGYSKRFGKGKVTLDLVQVKGAGLFTSTDRPGPTLQTISNFINAYKTYDHDKTRDISTDAAPLLKDFQAAPAPELSRKEADKIYDLPGVTWKLNFDQYAGYLNGIKGNYLHYWFVESQRDPKNDPLVLWLSGGPGCSGYTALLWGNGPFRPNRDQTTLYENIYSWNKIANVIFIDSPRGVGYSFQNKTENPSNEWSDELTAEDLKLALLDFLEVYPEYKGRPFYLTGESYGGVYVPSTAVKLIELIQGGTLPYLNFQGIATANAILSSYDSFNAMLQYQYFHAALGKDDWDSLQQCCKKSDHPGNPAYFESCDFAHTYVDFDEYVVFTFVSPTIHSFRQGSAIPKDPNNFCAQRTINITNTVWNGPQTAYNLYASCYEITQHDNTRPELVEPFYKPGFVDQARLVSHESTDSQDGQFCWGQLALKGYMNSPEVQAALHVRQLDKGLVTWTGCSDPVGNAYKWQYFDMRPFFRKMIDWGKPFKFLIYNGDVDSTCNFLIGQWFAADIAKEYGMDLSKNYNAWKYEFQTGGYAQQYKYKDITIDVVTVKGAGHFTALDRPGPTLQVFASLIDGNTLNTTVNANLQLTNLLERYAVEEQIGREKDLSVAPARAKRSAARGDLPPPPPKCNKENNKIVDLPGLTFDLGVNQYSGYVSAGTGDYLHYWLIEAETDKDNAPLILWYNGGPGCSSLTGLLSELGPFQSNGDNVTLYENVYSWHKVGNVLFLESPRGVGFSYQASDSDPDTAKHYSDTLTAEGSVAALVDFIKCYPEYKNRKVFITGESYNGVYIPTFADLLLQKINSGDVTDVNLEGLAIGNGEFSAIKDLASAVTLTYMRGMHSKDQYESLAKCVPDDFDGPMSTFDFTQYVHFNQFGEAIPNSINEHTLEGFCGREIADRLQARRRAMMEAAGEGGRVKRDAIGRPMQYKPFVDEAKRVNYNSTDATHGGYCYGEDARKFYLNQQDVKDALHIPDHFNDRNEWVECNPAVQLHYKQEHNDTTDVFESIFESVKQSGKPLRLLIYHGDVDMACQFLGGQWFVEELAQRNNMEVTTPFTSWDYQQTKYPAVSSIGGYQKSWAHLNGLVTLDLGAGHMVQMDRPGPALQMFHNFVLRSKDLPTKNPVDYNYPLYQQYPTIERKPLKPEYFAPPATITTRANADKIYDLPGLTYNYGFDQWSGYLQAGKGNKLFYWFFQSQNADPAAPVVLWLNGGPGCSSLIGLFTENGPFRVNPDQRTLWENVYSWNKAAHVLYIDSPKQVGFSYQNMTENPSKTVSDDDIAPDAYLALEDFFTIFPDMKAKEFYTSGESYCGVYLPLITSYLAEKIDAGVSTINLKGMIIGNGQVSFKQDLRTSPSFSYMKGMIDKTKYDTLADCCIGDDAKGGLYCHYDEFFTSAITLTPRKDLDAQGKACVKALDKIELSEGIEWGSTNDAYNLYQDCYAVEGGQFAVSKSKTSYKARILQMKYGNRMRAAAAHRAKYGMEADTIDWGTLDPLSTDNTGGYQCWMDDATIAYLRMPHVRTALHVPDQAPQWDECANILYKQNKDDMSAQFESLMNSKLDLRVLLYNGDIDDVCQLQQAQWFIETLAKKNGWTETEKTEWHYRGVIAGYQTSYSTTKKFALDLLTVKGAGHMVPTDRPGPALQMIDAFLKKKSYDTAVPYSTERKPLLPQFTRIGVLPDGPTQQPPTTTTTTPTTTSDAPTTSPTTTTSTTSTTTSAPSTSLAPGFTLTSVLLAMLAFVRTMRAAALLPLLAALGLCADPVKDQVTSLPGVTFEVKFKHYSGYLDGATGNHLHYWLFESQFKPTTDPLIVWLNGQPFIQRVSGPLKENGPFHPTKDGQHLQENVFAWNKIANVLFIDSPVCTGFSYRDQRSAGIRNSSLATDDLVIALKGFTAAFTQFKNRDLYVGGEWYGGIFVPKLVNALLQEGDFVQLKLKGFAIGNGLMRFSDSFNANIDLLYYRGQIGKQAYDSLLDCCTASGQPDNLLYCDFSFFVDISDSGVITAKNFPRPQDANLQECANKVNKFGNDMVFKSTNSPFNPYQDCYTKTAATVNSNPALITSNSKSYENHEDPFFDQGANQFAGSTDAMGGFQCYVDDAMDKYLNLPDVKKALHIDQFAACGDGNDFVETEWDMTAEFSAIIDSGADIRGLIYNGDMDLTSSFLADQWFMEEIAAAKQLKVVADRAEWTYRRGQEFPPVGGGYSKRFGKGKIALDLVQVKSYDHTKVYTSIDAAPLLEEFLQAPAPELSRKEADRIFDLPGVTWKLNFDQYAGYLNGIKGNYLHYWFVESQRDPKNDPLDQDARVTPHCCGAMGPSIANVIFIDSPRGVGYSFQNRTENPNLEWNDELTAEDLKLALLDFLEVYPEYKDRPFYLTGESYGGVYVPSTAVKLIELIQAGSLPYLNFQGIAVANGVLSNYDSFNAMMQYQYFHGALGKEDWDSLQQCCKKSDHPGNPAYFESCDFAHAYIEFDEEGSPVPKDGADNICAERTINITNTVWNSKQTPYNLYASCYDPLHFNDRRPELVEPFYKKGFVDQAKLISHESTDSQDGQFCWGQLALKRYMNSPEVQAALHVHINEKTGVVWAGCSQLVGSAYKAQYFDMKPFFRKMIDWGKPFKFLIYAGDVDSTCNFLIGQWFAEDLAKEYDMKVSNQHASWRYERQTAGYAQQYSYKDITIEVVTVKGAGHFTALDRPGPTLQVIASLLDGKPLNTAVNAKLKLTDLLERYAVEEQVGREKDLTNTPTRAKRAAARDLPPPPPQCNKANDLITDLPGLTFDLGVNQYSGYVSAGTGNYLHYWLIEADTTNNNETLAKEDVPLVLWYNGGPGCSSLTGLLSELGPFQNNPDKETLYENVYSWHKVGNVLFLESPRGVGFSYQASDSDPTTLHQYSDTLTAEGSVAALVDFIKCYPEYKNRKVFITGESYNGIYIPTFADLLLQKINSGEVKDVNLEGLAIGNGEFSMIKDLNSALTLTYMRGFHSKDEYESMGKCVPDDFDGPMSTFDFTQYVTFNSFGQPVPHKFDKETLEGFCGRELIQQAFNDVWETGNDVYNTYQDCYQTSPKAKRVQAIRRAQMKQEEADEGGRVKRDAIGRPMVYSPFIDQAKRVNYDSTDASHGGYCYGDAARDAYLNKPEVQAAIHIPDHFNRQNDWEECSDTVSTFYIQEHNDTTSVFESIFDSVNKSGKPLRLLIYHGDADMACQFLGGQWFIEELAQRNDMEVTTPFTSWDYQQTKYPAVSSIGGYQKSWAHMGGLVTIDLVTGAGHMVQMDRPGPALQMFHNFALRSKDLPAKNPVDYNFPLYQQYDNLDRKPLKPEYLAPPKTITSRANADKIYDLPGLTYDLGFDQWAGYLQGGVGTKLFYWFFQSQNPDPAAPRTLYENVYSWNKAAHVLYIDSPKLVGFSYQNSTENHAVTVSDDDIAPDAYLALEDFFTIFPDMKAKEFYTSGESYCGVYLPLISTYLAQKIEAGVSSINLKGMIIGNGQVSFKQDLRTSPSFSYMKGLIDKTQYDTLADCCTGDDANGGLYCHYDDFYESAITLKPKADLDAQGKKCVDAMNKIDLSENSIKWQTTNDAYNLYQDCYAIEGGQFAGSKSKTSYKSRILSMRHSNRVRAAAAHREKFGEESDTIDWGTLDPISTDNTGGYQCWMDDATTAYLKMDHVRTALHVPAQVDKWEECVNLLYKKNKEDMSEQFEYLMNSPLDLRVLLYNGDIDDVCQLQQAQWFVETLATKNGWTQSEKSEWHYRDVIAGYQTTYSTTKKFSLDLLTVKGAGHMVPTDRPGPALQMIDAFLKKNAYDTPVPYTTDRKPLLPQFTRQSVLVDPTTPAQPSPSPTTVATTTTPKPDDTKSTSDAPTTSPTTTSTTSTTTSAPSTSLATGFTLTSLLLAMIAFVRTMRAAALLPLLTALGLCADPVKDQVTNLPGVTFEVKFKHYSGYLDGTAGNHLHYWFFESQANPTNDPLIVWLNGQPFTQTVSGPLKENGPFHPTKDGQHLQENVFAWNKIVNVLFIDSPVCTGFSYRDQGSAGIRNRSLGFIVAYPQFKNRDLYVAGEWYGGIFVPRLVNALLQESDLVQLKLKGFAIGNGLMRFSDSFNANIDLLYYRGQIGKQAYDSLIDCCTASGQPSNLLYCDFSYFVDISNGSVISAKTFTDATLNACAVKVNKFGNAMVFKSSNSPFNPYQDCYTRTANVKSNPALVTSNSKSYENNEGPFFDQGANQFADSTDAMGGFQCYVDDAMDKYLNLPDVRKALHVEQFTACGAGNDFVETEWDMTAEFAAIIDSGADIRGLIYNGDMDLTSSFLADQWFLEEIAAVKQLKVVAERAEWTYKRGKGFPPVGGGYSKRFGQGKVALDLVQVKGAGLFTSTDRPAPTLQMIRNFIESAKSYDHTQTYTSIDAAPLLKEFLDAPAPELSRKEEDRVFDLPGLTWKLNFDQYAGYLNGIKGNYLHYWFVESQRDPKNDPLVLWLSGGPGCSGYTALLWGNGPFRPNRDQTTLYENIYSWNKIANVIFIDSPRGVGYSFQNFTENPSLEWNDELTAEDLKLALLDFLGVYPEYKNRHFYLTGESYGGVYVPSTAVKLIELIQAGTLPYLNFQGIAVGNGVLSNYDSFNSRLQYQYFHGALGKEDWDSLQQCCKKSDHPGNPAYFESCDFARAYFDFDEEGSMVPKDPDSFCAQRTINITSSVSKQTAYNLYTSCYDPLHFDNRRPELVEPFYKKGFVDQARLISRESTDSQDGLFCWGMLALSQPVGNAYKSQYFDMRPFFRKMIDWGKPFKLLIYAGDVDSTCNFLSGQWFADDLAKEYDMKLSNKHASWKYEKRIGGYALQYAYKDITIDVVTVKGAGHFTALDRPGPTLQVTSIRWSFVGLNAKLELTDLLERYAVEEQVGREKDLTNTPTRVKRAAARVKLPPPPPQCNKANDKIVDLPGLTFELGVNQYSGYVSAGTGDYLHYWLIEADTDEDNAPLILWFNGGPGCSSLTGLLSELGPFLNNPDLETLYENVYSWHKVGNMLFLESPRGVGFSYQASDSDPTTIHDYNDALTAEGSVAALVDFIKCYPEYKNRKVFITGESYNGVYIPTFVDLLLKKIRSGDVKDVNLEGLAIGNGEFSDIKDINTALTLSYMKGFHSKAYVQNEGDLGFEAIYNYRIKLKPLTFCACSEYESMGKCVPDDFDGPMSTFDFTQYIHFDSLGLPIPNKLDENTLEGFCGRELFKQAWLDVWLTRNDVYNTNQDCYQPSTKARRVQERMRATMQKKVSERDSEETGGRVKRDTIGRPMVYSPFIDEAKRVNYDSTDASHGAYCYSMEARRSYLNITEVREALHIPEYLPEWEECSPTVELRYDEGYNDTTPVFESIFESIKQSGKPLRFLIYHGDADMACQFLGGQWFIEELAQRNAMEMTTPFTSWDYQQTKYPAVSSIGGYQKSWAHMDGLITLDLGAGHMVQLDRPGPALQMFHNFVLKSKDLPVKNPVDYNFPLYQQYENLDRKPLKPEYLAQPTTITTRANADKIYDLPGLTYNLGFDQWSGYLQGGLGTKLFYWFFQSQNTDPATPVNVYSWNKAAHILYIDSPRIVGFSYQNMTENPAHTVSDDDIAPDAYLALEDFFTIFPAMKTKEFYTSGESYCGVYLPLITTYLAQKIEAGVSTINLKGMIIGNGQVSFKQDLRTSPSFSYMKGIIDKTQYDTLADCCTGDDAKGGLYCHYDDFFQSAITLKPKTDLDAQGKKCVAALEKIDLSENSVKWQVTNDAYNLYQDCYAVEGGQFAVSKSKSSYKSRILSMRHSNRIREAASHKTHFGEESETIDWGILDPISTDNTGGYQCWMDDATTAYLTMDHVRTALHVPAQVSKWEECVNLVYTRNKEDMSEQFEHLMNSPLDLRVLLYNGDIDDVCQLQQAQWFVETLASKNGWTQSDKSEWHYRGVIAGYQTSYKTNKKFSLDLLTVKGAGHMVPTDRPGPALQMIDAFLKKKTYDTPVPYSTDRKPLLPQFTRQAVLPGPPTTVKPDDHSTSSPTTTTATTTTTTTQKPDDPKSTSDSPTTFPTTTSTTSTTTSAPTTSIAVGFTSFIFAIFSIVLMH</sequence>
<dbReference type="PROSITE" id="PS00131">
    <property type="entry name" value="CARBOXYPEPT_SER_SER"/>
    <property type="match status" value="3"/>
</dbReference>
<evidence type="ECO:0000313" key="6">
    <source>
        <dbReference type="Proteomes" id="UP000005239"/>
    </source>
</evidence>
<dbReference type="Gene3D" id="3.40.50.1820">
    <property type="entry name" value="alpha/beta hydrolase"/>
    <property type="match status" value="16"/>
</dbReference>
<dbReference type="FunFam" id="3.40.50.1820:FF:000222">
    <property type="entry name" value="Carboxypeptidase"/>
    <property type="match status" value="4"/>
</dbReference>
<evidence type="ECO:0000256" key="3">
    <source>
        <dbReference type="SAM" id="MobiDB-lite"/>
    </source>
</evidence>
<dbReference type="InterPro" id="IPR033124">
    <property type="entry name" value="Ser_caboxypep_his_AS"/>
</dbReference>
<accession>A0A8R1Y7I1</accession>
<keyword evidence="2" id="KW-0645">Protease</keyword>
<feature type="region of interest" description="Disordered" evidence="3">
    <location>
        <begin position="1374"/>
        <end position="1397"/>
    </location>
</feature>
<keyword evidence="6" id="KW-1185">Reference proteome</keyword>
<gene>
    <name evidence="5" type="primary">WBGene00098584</name>
</gene>
<evidence type="ECO:0000256" key="4">
    <source>
        <dbReference type="SAM" id="Phobius"/>
    </source>
</evidence>
<dbReference type="Proteomes" id="UP000005239">
    <property type="component" value="Unassembled WGS sequence"/>
</dbReference>
<keyword evidence="4" id="KW-0812">Transmembrane</keyword>
<reference evidence="6" key="1">
    <citation type="journal article" date="2008" name="Nat. Genet.">
        <title>The Pristionchus pacificus genome provides a unique perspective on nematode lifestyle and parasitism.</title>
        <authorList>
            <person name="Dieterich C."/>
            <person name="Clifton S.W."/>
            <person name="Schuster L.N."/>
            <person name="Chinwalla A."/>
            <person name="Delehaunty K."/>
            <person name="Dinkelacker I."/>
            <person name="Fulton L."/>
            <person name="Fulton R."/>
            <person name="Godfrey J."/>
            <person name="Minx P."/>
            <person name="Mitreva M."/>
            <person name="Roeseler W."/>
            <person name="Tian H."/>
            <person name="Witte H."/>
            <person name="Yang S.P."/>
            <person name="Wilson R.K."/>
            <person name="Sommer R.J."/>
        </authorList>
    </citation>
    <scope>NUCLEOTIDE SEQUENCE [LARGE SCALE GENOMIC DNA]</scope>
    <source>
        <strain evidence="6">PS312</strain>
    </source>
</reference>
<proteinExistence type="inferred from homology"/>
<dbReference type="Gene3D" id="3.90.1200.10">
    <property type="match status" value="1"/>
</dbReference>
<feature type="compositionally biased region" description="Low complexity" evidence="3">
    <location>
        <begin position="2446"/>
        <end position="2485"/>
    </location>
</feature>